<accession>A0ABW5WRK4</accession>
<protein>
    <recommendedName>
        <fullName evidence="3">DUF4349 domain-containing protein</fullName>
    </recommendedName>
</protein>
<keyword evidence="2" id="KW-1185">Reference proteome</keyword>
<name>A0ABW5WRK4_9FLAO</name>
<evidence type="ECO:0000313" key="1">
    <source>
        <dbReference type="EMBL" id="MFD2823943.1"/>
    </source>
</evidence>
<dbReference type="RefSeq" id="WP_183489569.1">
    <property type="nucleotide sequence ID" value="NZ_JBHUOV010000005.1"/>
</dbReference>
<evidence type="ECO:0000313" key="2">
    <source>
        <dbReference type="Proteomes" id="UP001597533"/>
    </source>
</evidence>
<gene>
    <name evidence="1" type="ORF">ACFS5M_09695</name>
</gene>
<organism evidence="1 2">
    <name type="scientific">Lacinutrix iliipiscaria</name>
    <dbReference type="NCBI Taxonomy" id="1230532"/>
    <lineage>
        <taxon>Bacteria</taxon>
        <taxon>Pseudomonadati</taxon>
        <taxon>Bacteroidota</taxon>
        <taxon>Flavobacteriia</taxon>
        <taxon>Flavobacteriales</taxon>
        <taxon>Flavobacteriaceae</taxon>
        <taxon>Lacinutrix</taxon>
    </lineage>
</organism>
<proteinExistence type="predicted"/>
<reference evidence="2" key="1">
    <citation type="journal article" date="2019" name="Int. J. Syst. Evol. Microbiol.">
        <title>The Global Catalogue of Microorganisms (GCM) 10K type strain sequencing project: providing services to taxonomists for standard genome sequencing and annotation.</title>
        <authorList>
            <consortium name="The Broad Institute Genomics Platform"/>
            <consortium name="The Broad Institute Genome Sequencing Center for Infectious Disease"/>
            <person name="Wu L."/>
            <person name="Ma J."/>
        </authorList>
    </citation>
    <scope>NUCLEOTIDE SEQUENCE [LARGE SCALE GENOMIC DNA]</scope>
    <source>
        <strain evidence="2">KCTC 32141</strain>
    </source>
</reference>
<comment type="caution">
    <text evidence="1">The sequence shown here is derived from an EMBL/GenBank/DDBJ whole genome shotgun (WGS) entry which is preliminary data.</text>
</comment>
<evidence type="ECO:0008006" key="3">
    <source>
        <dbReference type="Google" id="ProtNLM"/>
    </source>
</evidence>
<dbReference type="Proteomes" id="UP001597533">
    <property type="component" value="Unassembled WGS sequence"/>
</dbReference>
<dbReference type="PROSITE" id="PS51257">
    <property type="entry name" value="PROKAR_LIPOPROTEIN"/>
    <property type="match status" value="1"/>
</dbReference>
<sequence>MKYSINILLFLIIFSCKNDNIESEIVSAYYISAETENDTIQIDSINILKKTTVDFDFILNTRINSLNHGIELEQIVLDKLNEKRELLNNVMNYSKSKKILSKIEQYQKSLDSTELFIKSIENEIAKYHQKIVLTKAYIGNENDNSFELYDYVFYGAVNGENRIDSMSILRREQNDLKFTRNNRLTNYKGE</sequence>
<dbReference type="EMBL" id="JBHUOV010000005">
    <property type="protein sequence ID" value="MFD2823943.1"/>
    <property type="molecule type" value="Genomic_DNA"/>
</dbReference>